<keyword evidence="3" id="KW-1185">Reference proteome</keyword>
<name>A0A4R8ZI20_9MICO</name>
<protein>
    <submittedName>
        <fullName evidence="2">Uncharacterized protein</fullName>
    </submittedName>
</protein>
<evidence type="ECO:0000256" key="1">
    <source>
        <dbReference type="SAM" id="MobiDB-lite"/>
    </source>
</evidence>
<organism evidence="2 3">
    <name type="scientific">Cryobacterium lyxosi</name>
    <dbReference type="NCBI Taxonomy" id="1259228"/>
    <lineage>
        <taxon>Bacteria</taxon>
        <taxon>Bacillati</taxon>
        <taxon>Actinomycetota</taxon>
        <taxon>Actinomycetes</taxon>
        <taxon>Micrococcales</taxon>
        <taxon>Microbacteriaceae</taxon>
        <taxon>Cryobacterium</taxon>
    </lineage>
</organism>
<dbReference type="EMBL" id="SOGT01000002">
    <property type="protein sequence ID" value="TFD28654.1"/>
    <property type="molecule type" value="Genomic_DNA"/>
</dbReference>
<sequence length="159" mass="17653">MTDSNERGRYAPMQRGSVGSQRAQRLPFDISSLSVTGLVIICELDDPAPGNSRPTMSMKMTQYLRLSDESMIRLDMDRGVSSFKHGHSGTISWKRSAADVIAEVLMEVRGDDEAKPDSFPWEAYAEAAQLRGISVDAEALRELPHTVLLSDELATIYEF</sequence>
<proteinExistence type="predicted"/>
<feature type="region of interest" description="Disordered" evidence="1">
    <location>
        <begin position="1"/>
        <end position="22"/>
    </location>
</feature>
<reference evidence="2 3" key="1">
    <citation type="submission" date="2019-03" db="EMBL/GenBank/DDBJ databases">
        <title>Genomics of glacier-inhabiting Cryobacterium strains.</title>
        <authorList>
            <person name="Liu Q."/>
            <person name="Xin Y.-H."/>
        </authorList>
    </citation>
    <scope>NUCLEOTIDE SEQUENCE [LARGE SCALE GENOMIC DNA]</scope>
    <source>
        <strain evidence="2 3">TMT1-1</strain>
    </source>
</reference>
<evidence type="ECO:0000313" key="2">
    <source>
        <dbReference type="EMBL" id="TFD28654.1"/>
    </source>
</evidence>
<dbReference type="OrthoDB" id="4966101at2"/>
<comment type="caution">
    <text evidence="2">The sequence shown here is derived from an EMBL/GenBank/DDBJ whole genome shotgun (WGS) entry which is preliminary data.</text>
</comment>
<gene>
    <name evidence="2" type="ORF">E3T27_01820</name>
</gene>
<accession>A0A4R8ZI20</accession>
<evidence type="ECO:0000313" key="3">
    <source>
        <dbReference type="Proteomes" id="UP000298424"/>
    </source>
</evidence>
<dbReference type="Proteomes" id="UP000298424">
    <property type="component" value="Unassembled WGS sequence"/>
</dbReference>
<dbReference type="AlphaFoldDB" id="A0A4R8ZI20"/>
<dbReference type="RefSeq" id="WP_134571383.1">
    <property type="nucleotide sequence ID" value="NZ_SOGT01000002.1"/>
</dbReference>